<evidence type="ECO:0000313" key="8">
    <source>
        <dbReference type="EMBL" id="AHB48048.1"/>
    </source>
</evidence>
<name>V5SBZ3_9HYPH</name>
<dbReference type="InterPro" id="IPR011335">
    <property type="entry name" value="Restrct_endonuc-II-like"/>
</dbReference>
<dbReference type="Gene3D" id="3.40.960.10">
    <property type="entry name" value="VSR Endonuclease"/>
    <property type="match status" value="1"/>
</dbReference>
<dbReference type="InterPro" id="IPR004603">
    <property type="entry name" value="DNA_mismatch_endonuc_vsr"/>
</dbReference>
<proteinExistence type="inferred from homology"/>
<dbReference type="SUPFAM" id="SSF52980">
    <property type="entry name" value="Restriction endonuclease-like"/>
    <property type="match status" value="1"/>
</dbReference>
<keyword evidence="3" id="KW-0227">DNA damage</keyword>
<reference evidence="8 9" key="1">
    <citation type="journal article" date="2014" name="Genome Announc.">
        <title>Complete Genome Sequence of Hyphomicrobium nitrativorans Strain NL23, a Denitrifying Bacterium Isolated from Biofilm of a Methanol-Fed Denitrification System Treating Seawater at the Montreal Biodome.</title>
        <authorList>
            <person name="Martineau C."/>
            <person name="Villeneuve C."/>
            <person name="Mauffrey F."/>
            <person name="Villemur R."/>
        </authorList>
    </citation>
    <scope>NUCLEOTIDE SEQUENCE [LARGE SCALE GENOMIC DNA]</scope>
    <source>
        <strain evidence="8">NL23</strain>
    </source>
</reference>
<evidence type="ECO:0000256" key="5">
    <source>
        <dbReference type="ARBA" id="ARBA00023204"/>
    </source>
</evidence>
<dbReference type="AlphaFoldDB" id="V5SBZ3"/>
<keyword evidence="5" id="KW-0234">DNA repair</keyword>
<gene>
    <name evidence="8" type="ORF">W911_05995</name>
</gene>
<dbReference type="EMBL" id="CP006912">
    <property type="protein sequence ID" value="AHB48048.1"/>
    <property type="molecule type" value="Genomic_DNA"/>
</dbReference>
<keyword evidence="1" id="KW-0540">Nuclease</keyword>
<dbReference type="NCBIfam" id="TIGR00632">
    <property type="entry name" value="vsr"/>
    <property type="match status" value="1"/>
</dbReference>
<protein>
    <submittedName>
        <fullName evidence="8">Fis family transcriptional regulator</fullName>
    </submittedName>
</protein>
<dbReference type="Proteomes" id="UP000018542">
    <property type="component" value="Chromosome"/>
</dbReference>
<dbReference type="PATRIC" id="fig|1029756.8.peg.1255"/>
<keyword evidence="2" id="KW-0255">Endonuclease</keyword>
<evidence type="ECO:0000256" key="4">
    <source>
        <dbReference type="ARBA" id="ARBA00022801"/>
    </source>
</evidence>
<evidence type="ECO:0000256" key="7">
    <source>
        <dbReference type="SAM" id="MobiDB-lite"/>
    </source>
</evidence>
<evidence type="ECO:0000256" key="2">
    <source>
        <dbReference type="ARBA" id="ARBA00022759"/>
    </source>
</evidence>
<dbReference type="KEGG" id="hni:W911_05995"/>
<keyword evidence="4" id="KW-0378">Hydrolase</keyword>
<comment type="similarity">
    <text evidence="6">Belongs to the Vsr family.</text>
</comment>
<dbReference type="GO" id="GO:0006298">
    <property type="term" value="P:mismatch repair"/>
    <property type="evidence" value="ECO:0007669"/>
    <property type="project" value="InterPro"/>
</dbReference>
<evidence type="ECO:0000313" key="9">
    <source>
        <dbReference type="Proteomes" id="UP000018542"/>
    </source>
</evidence>
<dbReference type="GO" id="GO:0004519">
    <property type="term" value="F:endonuclease activity"/>
    <property type="evidence" value="ECO:0007669"/>
    <property type="project" value="UniProtKB-KW"/>
</dbReference>
<organism evidence="8 9">
    <name type="scientific">Hyphomicrobium nitrativorans NL23</name>
    <dbReference type="NCBI Taxonomy" id="1029756"/>
    <lineage>
        <taxon>Bacteria</taxon>
        <taxon>Pseudomonadati</taxon>
        <taxon>Pseudomonadota</taxon>
        <taxon>Alphaproteobacteria</taxon>
        <taxon>Hyphomicrobiales</taxon>
        <taxon>Hyphomicrobiaceae</taxon>
        <taxon>Hyphomicrobium</taxon>
    </lineage>
</organism>
<dbReference type="STRING" id="1029756.W911_05995"/>
<feature type="compositionally biased region" description="Basic residues" evidence="7">
    <location>
        <begin position="163"/>
        <end position="178"/>
    </location>
</feature>
<dbReference type="CDD" id="cd00221">
    <property type="entry name" value="Vsr"/>
    <property type="match status" value="1"/>
</dbReference>
<evidence type="ECO:0000256" key="6">
    <source>
        <dbReference type="ARBA" id="ARBA00029466"/>
    </source>
</evidence>
<dbReference type="GO" id="GO:0016787">
    <property type="term" value="F:hydrolase activity"/>
    <property type="evidence" value="ECO:0007669"/>
    <property type="project" value="UniProtKB-KW"/>
</dbReference>
<evidence type="ECO:0000256" key="1">
    <source>
        <dbReference type="ARBA" id="ARBA00022722"/>
    </source>
</evidence>
<sequence length="178" mass="20849">MSPDNRGLNQSSKLAHARLTLSERMARIRKTDTRPEMIVRRAVHALGYRFRLHRRDLPGCPDLVLPRHRKVIFVNGCFWHRHDCRDGRKLPNSKPEYWGPKLTRNAERDAAHLQALAEKGWEALVLWECELKNSERLTATLRNFLQCPVETRLRASRRDQAKRQPRKARPPAPRAARK</sequence>
<evidence type="ECO:0000256" key="3">
    <source>
        <dbReference type="ARBA" id="ARBA00022763"/>
    </source>
</evidence>
<feature type="region of interest" description="Disordered" evidence="7">
    <location>
        <begin position="155"/>
        <end position="178"/>
    </location>
</feature>
<dbReference type="Pfam" id="PF03852">
    <property type="entry name" value="Vsr"/>
    <property type="match status" value="1"/>
</dbReference>
<keyword evidence="9" id="KW-1185">Reference proteome</keyword>
<dbReference type="HOGENOM" id="CLU_111913_3_0_5"/>
<accession>V5SBZ3</accession>